<organism evidence="2 3">
    <name type="scientific">Dichomitus squalens</name>
    <dbReference type="NCBI Taxonomy" id="114155"/>
    <lineage>
        <taxon>Eukaryota</taxon>
        <taxon>Fungi</taxon>
        <taxon>Dikarya</taxon>
        <taxon>Basidiomycota</taxon>
        <taxon>Agaricomycotina</taxon>
        <taxon>Agaricomycetes</taxon>
        <taxon>Polyporales</taxon>
        <taxon>Polyporaceae</taxon>
        <taxon>Dichomitus</taxon>
    </lineage>
</organism>
<gene>
    <name evidence="2" type="ORF">BD310DRAFT_8778</name>
</gene>
<evidence type="ECO:0000256" key="1">
    <source>
        <dbReference type="SAM" id="MobiDB-lite"/>
    </source>
</evidence>
<feature type="region of interest" description="Disordered" evidence="1">
    <location>
        <begin position="175"/>
        <end position="215"/>
    </location>
</feature>
<name>A0A4Q9QCR8_9APHY</name>
<dbReference type="Proteomes" id="UP000292082">
    <property type="component" value="Unassembled WGS sequence"/>
</dbReference>
<dbReference type="AlphaFoldDB" id="A0A4Q9QCR8"/>
<keyword evidence="3" id="KW-1185">Reference proteome</keyword>
<evidence type="ECO:0000313" key="2">
    <source>
        <dbReference type="EMBL" id="TBU65445.1"/>
    </source>
</evidence>
<dbReference type="EMBL" id="ML145084">
    <property type="protein sequence ID" value="TBU65445.1"/>
    <property type="molecule type" value="Genomic_DNA"/>
</dbReference>
<protein>
    <submittedName>
        <fullName evidence="2">Uncharacterized protein</fullName>
    </submittedName>
</protein>
<feature type="region of interest" description="Disordered" evidence="1">
    <location>
        <begin position="315"/>
        <end position="363"/>
    </location>
</feature>
<reference evidence="2 3" key="1">
    <citation type="submission" date="2019-01" db="EMBL/GenBank/DDBJ databases">
        <title>Draft genome sequences of three monokaryotic isolates of the white-rot basidiomycete fungus Dichomitus squalens.</title>
        <authorList>
            <consortium name="DOE Joint Genome Institute"/>
            <person name="Lopez S.C."/>
            <person name="Andreopoulos B."/>
            <person name="Pangilinan J."/>
            <person name="Lipzen A."/>
            <person name="Riley R."/>
            <person name="Ahrendt S."/>
            <person name="Ng V."/>
            <person name="Barry K."/>
            <person name="Daum C."/>
            <person name="Grigoriev I.V."/>
            <person name="Hilden K.S."/>
            <person name="Makela M.R."/>
            <person name="de Vries R.P."/>
        </authorList>
    </citation>
    <scope>NUCLEOTIDE SEQUENCE [LARGE SCALE GENOMIC DNA]</scope>
    <source>
        <strain evidence="2 3">CBS 464.89</strain>
    </source>
</reference>
<accession>A0A4Q9QCR8</accession>
<sequence>MPSHPLRRPRLTGQRHLLSLTDSTPAQTPPAFGAQTNGQHVDAVWQAALQHMMTSPGQLQKFVQAFASQQPVTGLGNQDSVIPQSASVIQAYDPNQQDYLRWFSAPGTPVASAPASLSPPLLAPIHPEDSASLQILLDEQQRLQKNYEDAAEIDADMDMLQSSINSLIHNLGIDPASLAPSPPDEPMSPTSPTAPSHPGAVLNGHGSGTNGFAAPMAHDSFTNGLNGMHSVSDGMGATQPENLLDSLLSQIGDGHSVGNGHGVGFDAIGGHMMDGYQDITNHYDHNTRIDGTSIEDASTEQLTAFLDEAAGAEAAPGVAASRSPKVGPIGGAAAHQKRKSDVIDLQLPISSEGGTGKKAKRKR</sequence>
<dbReference type="STRING" id="114155.A0A4Q9QCR8"/>
<evidence type="ECO:0000313" key="3">
    <source>
        <dbReference type="Proteomes" id="UP000292082"/>
    </source>
</evidence>
<proteinExistence type="predicted"/>